<proteinExistence type="predicted"/>
<dbReference type="Proteomes" id="UP000267464">
    <property type="component" value="Unassembled WGS sequence"/>
</dbReference>
<dbReference type="Pfam" id="PF07110">
    <property type="entry name" value="EthD"/>
    <property type="match status" value="1"/>
</dbReference>
<sequence>MIKVTVMYPYTEGARFDHAYYRDRHMPMVKARLGSACAYYTVEKGLAGREPGSPPAFVAMCAFICDSAEAYLAASQEHRAEIRGDIANYTDIVPVVQISEVVVERSDR</sequence>
<dbReference type="SUPFAM" id="SSF54909">
    <property type="entry name" value="Dimeric alpha+beta barrel"/>
    <property type="match status" value="1"/>
</dbReference>
<gene>
    <name evidence="2" type="ORF">DZC73_02945</name>
</gene>
<reference evidence="2 3" key="2">
    <citation type="submission" date="2018-12" db="EMBL/GenBank/DDBJ databases">
        <title>Rhizobacter gummiphilus sp. nov., a rubber-degrading bacterium isolated from the soil of a botanical garden in Japan.</title>
        <authorList>
            <person name="Shunsuke S.S."/>
        </authorList>
    </citation>
    <scope>NUCLEOTIDE SEQUENCE [LARGE SCALE GENOMIC DNA]</scope>
    <source>
        <strain evidence="2 3">S-16</strain>
    </source>
</reference>
<dbReference type="Gene3D" id="3.30.70.100">
    <property type="match status" value="1"/>
</dbReference>
<protein>
    <submittedName>
        <fullName evidence="2">EthD family reductase</fullName>
    </submittedName>
</protein>
<accession>A0A3N7HWP1</accession>
<evidence type="ECO:0000313" key="2">
    <source>
        <dbReference type="EMBL" id="RQP26810.1"/>
    </source>
</evidence>
<dbReference type="RefSeq" id="WP_124538693.1">
    <property type="nucleotide sequence ID" value="NZ_QUSW01000001.1"/>
</dbReference>
<keyword evidence="3" id="KW-1185">Reference proteome</keyword>
<dbReference type="InterPro" id="IPR011008">
    <property type="entry name" value="Dimeric_a/b-barrel"/>
</dbReference>
<dbReference type="OrthoDB" id="5343971at2"/>
<dbReference type="InterPro" id="IPR009799">
    <property type="entry name" value="EthD_dom"/>
</dbReference>
<feature type="domain" description="EthD" evidence="1">
    <location>
        <begin position="17"/>
        <end position="91"/>
    </location>
</feature>
<dbReference type="GO" id="GO:0016491">
    <property type="term" value="F:oxidoreductase activity"/>
    <property type="evidence" value="ECO:0007669"/>
    <property type="project" value="InterPro"/>
</dbReference>
<dbReference type="PANTHER" id="PTHR40260">
    <property type="entry name" value="BLR8190 PROTEIN"/>
    <property type="match status" value="1"/>
</dbReference>
<dbReference type="PANTHER" id="PTHR40260:SF2">
    <property type="entry name" value="BLR8190 PROTEIN"/>
    <property type="match status" value="1"/>
</dbReference>
<dbReference type="NCBIfam" id="TIGR02118">
    <property type="entry name" value="EthD family reductase"/>
    <property type="match status" value="1"/>
</dbReference>
<dbReference type="AlphaFoldDB" id="A0A3N7HWP1"/>
<evidence type="ECO:0000259" key="1">
    <source>
        <dbReference type="Pfam" id="PF07110"/>
    </source>
</evidence>
<evidence type="ECO:0000313" key="3">
    <source>
        <dbReference type="Proteomes" id="UP000267464"/>
    </source>
</evidence>
<dbReference type="EMBL" id="QUSW01000001">
    <property type="protein sequence ID" value="RQP26810.1"/>
    <property type="molecule type" value="Genomic_DNA"/>
</dbReference>
<reference evidence="2 3" key="1">
    <citation type="submission" date="2018-08" db="EMBL/GenBank/DDBJ databases">
        <authorList>
            <person name="Khan S.A."/>
            <person name="Jeon C.O."/>
            <person name="Chun B.H."/>
            <person name="Jeong S.E."/>
        </authorList>
    </citation>
    <scope>NUCLEOTIDE SEQUENCE [LARGE SCALE GENOMIC DNA]</scope>
    <source>
        <strain evidence="2 3">S-16</strain>
    </source>
</reference>
<organism evidence="2 3">
    <name type="scientific">Piscinibacter terrae</name>
    <dbReference type="NCBI Taxonomy" id="2496871"/>
    <lineage>
        <taxon>Bacteria</taxon>
        <taxon>Pseudomonadati</taxon>
        <taxon>Pseudomonadota</taxon>
        <taxon>Betaproteobacteria</taxon>
        <taxon>Burkholderiales</taxon>
        <taxon>Sphaerotilaceae</taxon>
        <taxon>Piscinibacter</taxon>
    </lineage>
</organism>
<comment type="caution">
    <text evidence="2">The sequence shown here is derived from an EMBL/GenBank/DDBJ whole genome shotgun (WGS) entry which is preliminary data.</text>
</comment>
<name>A0A3N7HWP1_9BURK</name>